<organism evidence="19 20">
    <name type="scientific">Heterorhabditis bacteriophora</name>
    <name type="common">Entomopathogenic nematode worm</name>
    <dbReference type="NCBI Taxonomy" id="37862"/>
    <lineage>
        <taxon>Eukaryota</taxon>
        <taxon>Metazoa</taxon>
        <taxon>Ecdysozoa</taxon>
        <taxon>Nematoda</taxon>
        <taxon>Chromadorea</taxon>
        <taxon>Rhabditida</taxon>
        <taxon>Rhabditina</taxon>
        <taxon>Rhabditomorpha</taxon>
        <taxon>Strongyloidea</taxon>
        <taxon>Heterorhabditidae</taxon>
        <taxon>Heterorhabditis</taxon>
    </lineage>
</organism>
<keyword evidence="19" id="KW-1185">Reference proteome</keyword>
<protein>
    <recommendedName>
        <fullName evidence="17">RING-type E3 ubiquitin transferase (cysteine targeting)</fullName>
        <ecNumber evidence="17">2.3.2.36</ecNumber>
    </recommendedName>
    <alternativeName>
        <fullName evidence="15">Peroxin-2</fullName>
    </alternativeName>
</protein>
<dbReference type="InterPro" id="IPR013083">
    <property type="entry name" value="Znf_RING/FYVE/PHD"/>
</dbReference>
<evidence type="ECO:0000256" key="13">
    <source>
        <dbReference type="ARBA" id="ARBA00023136"/>
    </source>
</evidence>
<sequence length="389" mass="43503">MSLYDDDIAPSQDKKGGANISMRFLQAQIAQKRSAIQQGISDSTPATMPPPSFLPSFGKATTKGLGVAANIMSKFGYKHGGGLGVSQSNAPMGVPSATPTSTADAMRHSSRILMLTMACASMRIEQVDANILDREFRNIIFERMDELLATVPVAFARHFEKIKPELRLFFEAVLWSTRIYGGSSPGQAELDIAYKNYDLMKVASHFILSVILPYTAKRISELRNYPIISKLLAKTEAIVETISIIHYLHFLRVGGYSTLSESLLSLRNWNNNLRTIGTINYESQNRELLWHAFRDALLLIWPGINFVHKVWANRNDSVRSTTRELECGVCGRDAIIPMRTPNCDHFTCYWCVASRPDGEGTCTICGRKSGYPIPLMGRMMMKNEEKYVD</sequence>
<dbReference type="PANTHER" id="PTHR48178">
    <property type="entry name" value="PEROXISOME BIOGENESIS FACTOR 2"/>
    <property type="match status" value="1"/>
</dbReference>
<evidence type="ECO:0000256" key="9">
    <source>
        <dbReference type="ARBA" id="ARBA00022786"/>
    </source>
</evidence>
<evidence type="ECO:0000259" key="18">
    <source>
        <dbReference type="Pfam" id="PF04757"/>
    </source>
</evidence>
<dbReference type="SUPFAM" id="SSF57850">
    <property type="entry name" value="RING/U-box"/>
    <property type="match status" value="1"/>
</dbReference>
<keyword evidence="10" id="KW-0862">Zinc</keyword>
<evidence type="ECO:0000256" key="15">
    <source>
        <dbReference type="ARBA" id="ARBA00032511"/>
    </source>
</evidence>
<dbReference type="GO" id="GO:0061630">
    <property type="term" value="F:ubiquitin protein ligase activity"/>
    <property type="evidence" value="ECO:0007669"/>
    <property type="project" value="UniProtKB-EC"/>
</dbReference>
<dbReference type="EC" id="2.3.2.36" evidence="17"/>
<dbReference type="Proteomes" id="UP000095283">
    <property type="component" value="Unplaced"/>
</dbReference>
<evidence type="ECO:0000256" key="1">
    <source>
        <dbReference type="ARBA" id="ARBA00004585"/>
    </source>
</evidence>
<comment type="catalytic activity">
    <reaction evidence="16">
        <text>[E2 ubiquitin-conjugating enzyme]-S-ubiquitinyl-L-cysteine + [acceptor protein]-L-cysteine = [E2 ubiquitin-conjugating enzyme]-L-cysteine + [acceptor protein]-S-ubiquitinyl-L-cysteine.</text>
        <dbReference type="EC" id="2.3.2.36"/>
    </reaction>
</comment>
<evidence type="ECO:0000256" key="7">
    <source>
        <dbReference type="ARBA" id="ARBA00022723"/>
    </source>
</evidence>
<dbReference type="Pfam" id="PF04757">
    <property type="entry name" value="Pex2_Pex12"/>
    <property type="match status" value="1"/>
</dbReference>
<evidence type="ECO:0000256" key="2">
    <source>
        <dbReference type="ARBA" id="ARBA00004906"/>
    </source>
</evidence>
<evidence type="ECO:0000256" key="17">
    <source>
        <dbReference type="ARBA" id="ARBA00034523"/>
    </source>
</evidence>
<evidence type="ECO:0000256" key="5">
    <source>
        <dbReference type="ARBA" id="ARBA00022679"/>
    </source>
</evidence>
<keyword evidence="8" id="KW-0863">Zinc-finger</keyword>
<dbReference type="InterPro" id="IPR006845">
    <property type="entry name" value="Pex_N"/>
</dbReference>
<keyword evidence="9" id="KW-0833">Ubl conjugation pathway</keyword>
<comment type="pathway">
    <text evidence="2">Protein modification; protein ubiquitination.</text>
</comment>
<keyword evidence="11" id="KW-0653">Protein transport</keyword>
<evidence type="ECO:0000256" key="16">
    <source>
        <dbReference type="ARBA" id="ARBA00034438"/>
    </source>
</evidence>
<comment type="similarity">
    <text evidence="3">Belongs to the pex2/pex10/pex12 family.</text>
</comment>
<evidence type="ECO:0000256" key="3">
    <source>
        <dbReference type="ARBA" id="ARBA00008704"/>
    </source>
</evidence>
<dbReference type="WBParaSite" id="Hba_15740">
    <property type="protein sequence ID" value="Hba_15740"/>
    <property type="gene ID" value="Hba_15740"/>
</dbReference>
<dbReference type="Gene3D" id="3.30.40.10">
    <property type="entry name" value="Zinc/RING finger domain, C3HC4 (zinc finger)"/>
    <property type="match status" value="1"/>
</dbReference>
<accession>A0A1I7XDG1</accession>
<proteinExistence type="inferred from homology"/>
<dbReference type="GO" id="GO:0008270">
    <property type="term" value="F:zinc ion binding"/>
    <property type="evidence" value="ECO:0007669"/>
    <property type="project" value="UniProtKB-KW"/>
</dbReference>
<evidence type="ECO:0000256" key="12">
    <source>
        <dbReference type="ARBA" id="ARBA00022989"/>
    </source>
</evidence>
<comment type="subcellular location">
    <subcellularLocation>
        <location evidence="1">Peroxisome membrane</location>
        <topology evidence="1">Multi-pass membrane protein</topology>
    </subcellularLocation>
</comment>
<dbReference type="PANTHER" id="PTHR48178:SF1">
    <property type="entry name" value="PEROXISOME BIOGENESIS FACTOR 2"/>
    <property type="match status" value="1"/>
</dbReference>
<evidence type="ECO:0000256" key="10">
    <source>
        <dbReference type="ARBA" id="ARBA00022833"/>
    </source>
</evidence>
<evidence type="ECO:0000256" key="6">
    <source>
        <dbReference type="ARBA" id="ARBA00022692"/>
    </source>
</evidence>
<dbReference type="GO" id="GO:0005778">
    <property type="term" value="C:peroxisomal membrane"/>
    <property type="evidence" value="ECO:0007669"/>
    <property type="project" value="UniProtKB-SubCell"/>
</dbReference>
<keyword evidence="14" id="KW-0576">Peroxisome</keyword>
<keyword evidence="7" id="KW-0479">Metal-binding</keyword>
<keyword evidence="4" id="KW-0813">Transport</keyword>
<reference evidence="20" key="1">
    <citation type="submission" date="2016-11" db="UniProtKB">
        <authorList>
            <consortium name="WormBaseParasite"/>
        </authorList>
    </citation>
    <scope>IDENTIFICATION</scope>
</reference>
<evidence type="ECO:0000313" key="20">
    <source>
        <dbReference type="WBParaSite" id="Hba_15740"/>
    </source>
</evidence>
<keyword evidence="13" id="KW-0472">Membrane</keyword>
<evidence type="ECO:0000313" key="19">
    <source>
        <dbReference type="Proteomes" id="UP000095283"/>
    </source>
</evidence>
<dbReference type="AlphaFoldDB" id="A0A1I7XDG1"/>
<evidence type="ECO:0000256" key="11">
    <source>
        <dbReference type="ARBA" id="ARBA00022927"/>
    </source>
</evidence>
<evidence type="ECO:0000256" key="14">
    <source>
        <dbReference type="ARBA" id="ARBA00023140"/>
    </source>
</evidence>
<keyword evidence="6" id="KW-0812">Transmembrane</keyword>
<dbReference type="GO" id="GO:0016558">
    <property type="term" value="P:protein import into peroxisome matrix"/>
    <property type="evidence" value="ECO:0007669"/>
    <property type="project" value="InterPro"/>
</dbReference>
<keyword evidence="12" id="KW-1133">Transmembrane helix</keyword>
<evidence type="ECO:0000256" key="4">
    <source>
        <dbReference type="ARBA" id="ARBA00022448"/>
    </source>
</evidence>
<feature type="domain" description="Pex N-terminal" evidence="18">
    <location>
        <begin position="135"/>
        <end position="305"/>
    </location>
</feature>
<keyword evidence="5" id="KW-0808">Transferase</keyword>
<evidence type="ECO:0000256" key="8">
    <source>
        <dbReference type="ARBA" id="ARBA00022771"/>
    </source>
</evidence>
<dbReference type="InterPro" id="IPR025654">
    <property type="entry name" value="PEX2/10"/>
</dbReference>
<name>A0A1I7XDG1_HETBA</name>